<reference evidence="2 3" key="1">
    <citation type="submission" date="2024-12" db="EMBL/GenBank/DDBJ databases">
        <authorList>
            <person name="Hu S."/>
        </authorList>
    </citation>
    <scope>NUCLEOTIDE SEQUENCE [LARGE SCALE GENOMIC DNA]</scope>
    <source>
        <strain evidence="2 3">THG-T11</strain>
    </source>
</reference>
<sequence>MKAAIKFLLIMMLISVKTVAQQLVVDTSFMQTYCANNYNKLDGFFDKGKGHNRTTTNLSTSVYALPNIQSTQIGKLDPFTPVLILKEGKHPKTNISWIKIRYEVQNDKGTYLDKQGYIIDKNLSLGVVNTNSTNENIDFILSKSPLLDTDLKKPKFRLNAINRFTDLNYKKIKSVRTYDLSIGAIEYYNHFYLADVYNTALKNMPNLLRLYWHHGESCPESEGHVFIADVNGKMSEIVSASSTGEGGFYESTKVYIPIKFNKGKILLVENGDSENMLDSYNGTLRTIPYPKDCGIPIEQLVVVVEEDAEGKTDAEGNFIEDNHKEIVMEITHKIIRYFKWDGQKLKEAKKVVIKQRKEN</sequence>
<organism evidence="2 3">
    <name type="scientific">Pedobacter ureilyticus</name>
    <dbReference type="NCBI Taxonomy" id="1393051"/>
    <lineage>
        <taxon>Bacteria</taxon>
        <taxon>Pseudomonadati</taxon>
        <taxon>Bacteroidota</taxon>
        <taxon>Sphingobacteriia</taxon>
        <taxon>Sphingobacteriales</taxon>
        <taxon>Sphingobacteriaceae</taxon>
        <taxon>Pedobacter</taxon>
    </lineage>
</organism>
<dbReference type="EMBL" id="SSHJ02000001">
    <property type="protein sequence ID" value="MFN0254063.1"/>
    <property type="molecule type" value="Genomic_DNA"/>
</dbReference>
<proteinExistence type="predicted"/>
<evidence type="ECO:0000256" key="1">
    <source>
        <dbReference type="SAM" id="SignalP"/>
    </source>
</evidence>
<keyword evidence="3" id="KW-1185">Reference proteome</keyword>
<name>A0ABW9J2Q7_9SPHI</name>
<evidence type="ECO:0000313" key="3">
    <source>
        <dbReference type="Proteomes" id="UP001517247"/>
    </source>
</evidence>
<keyword evidence="1" id="KW-0732">Signal</keyword>
<accession>A0ABW9J2Q7</accession>
<evidence type="ECO:0000313" key="2">
    <source>
        <dbReference type="EMBL" id="MFN0254063.1"/>
    </source>
</evidence>
<protein>
    <recommendedName>
        <fullName evidence="4">GLPGLI family protein</fullName>
    </recommendedName>
</protein>
<feature type="signal peptide" evidence="1">
    <location>
        <begin position="1"/>
        <end position="20"/>
    </location>
</feature>
<feature type="chain" id="PRO_5045499598" description="GLPGLI family protein" evidence="1">
    <location>
        <begin position="21"/>
        <end position="359"/>
    </location>
</feature>
<gene>
    <name evidence="2" type="ORF">E6A44_000660</name>
</gene>
<dbReference type="RefSeq" id="WP_138721249.1">
    <property type="nucleotide sequence ID" value="NZ_SSHJ02000001.1"/>
</dbReference>
<comment type="caution">
    <text evidence="2">The sequence shown here is derived from an EMBL/GenBank/DDBJ whole genome shotgun (WGS) entry which is preliminary data.</text>
</comment>
<evidence type="ECO:0008006" key="4">
    <source>
        <dbReference type="Google" id="ProtNLM"/>
    </source>
</evidence>
<dbReference type="Proteomes" id="UP001517247">
    <property type="component" value="Unassembled WGS sequence"/>
</dbReference>